<dbReference type="EMBL" id="JAATIS010008546">
    <property type="protein sequence ID" value="KAG2457847.1"/>
    <property type="molecule type" value="Genomic_DNA"/>
</dbReference>
<dbReference type="Proteomes" id="UP000886611">
    <property type="component" value="Unassembled WGS sequence"/>
</dbReference>
<gene>
    <name evidence="6" type="primary">Fcrl5_0</name>
    <name evidence="6" type="ORF">GTO96_0011699</name>
</gene>
<feature type="domain" description="Ig-like" evidence="5">
    <location>
        <begin position="930"/>
        <end position="1015"/>
    </location>
</feature>
<keyword evidence="3" id="KW-0325">Glycoprotein</keyword>
<feature type="domain" description="Ig-like" evidence="5">
    <location>
        <begin position="375"/>
        <end position="558"/>
    </location>
</feature>
<dbReference type="PANTHER" id="PTHR46013">
    <property type="entry name" value="VASCULAR CELL ADHESION MOLECULE 1"/>
    <property type="match status" value="1"/>
</dbReference>
<feature type="domain" description="Ig-like" evidence="5">
    <location>
        <begin position="565"/>
        <end position="655"/>
    </location>
</feature>
<dbReference type="InterPro" id="IPR003598">
    <property type="entry name" value="Ig_sub2"/>
</dbReference>
<dbReference type="InterPro" id="IPR007110">
    <property type="entry name" value="Ig-like_dom"/>
</dbReference>
<comment type="caution">
    <text evidence="6">The sequence shown here is derived from an EMBL/GenBank/DDBJ whole genome shotgun (WGS) entry which is preliminary data.</text>
</comment>
<keyword evidence="2" id="KW-1015">Disulfide bond</keyword>
<feature type="domain" description="Ig-like" evidence="5">
    <location>
        <begin position="184"/>
        <end position="255"/>
    </location>
</feature>
<dbReference type="InterPro" id="IPR036179">
    <property type="entry name" value="Ig-like_dom_sf"/>
</dbReference>
<feature type="domain" description="Ig-like" evidence="5">
    <location>
        <begin position="284"/>
        <end position="364"/>
    </location>
</feature>
<feature type="domain" description="Ig-like" evidence="5">
    <location>
        <begin position="72"/>
        <end position="161"/>
    </location>
</feature>
<sequence length="1019" mass="116164">MTLKMRNERKPVHIGENVTLECSIERSFATWRYSWRKWNRTDGIRRLEIGDTFLIRSVTHSDSGAYWCYVLPWVHLSNVFLLTVQVTQKVNLKIKNPKVPFYTGDDVTLECSSDSNLSDWTYRWYHWSEAGMWNELKNFTEDTYTLQSVTQSDGGKYWCYAFTDNPLHYTEFSNAVILTVQDKPNVTLTLKNDEKSVYIGNEVTLECSIDGKFTDLTYHFYRGDDRKWGSEIKASKENTYTIKSVTQSDSGVYHCNFYRDNPPYFLLSRSNPVTLTVQELFSKPALTVHPSTTLWEGDNVTLRCQSESLVQETQLRYKFYKEEESVSQGASESKFSILSAQPEKSGSYWCEVEEEGKKTEKKTSERVQVTVRGYPKATLTLLSEREVYTGDTVAMKCTIEGNFTGWRYQWYRGSVSNKGSRIPNVTGPTYTTRPLMMATRRAYWCEAQRDDPPRCSQQSNHVSLTVRGTTKVTLTLRTERTPVYIGDKVTMECSVEGSVTDWSYRFYKVGNGHYDQINQTTEHTYTIKSVSQSDSGEYQCDVYRADGHQVLAPSNRVTLTVHGHRNVTLTLRTERTPVYIGDKVTMECSVEGSVTDWSYQLHKVGSRRDSPIKQITESTYTIESVSQSDSGEYQCDAYSADYRQFLGLSHRVTLTAHEKPKVTLKISKEKKPLYVGDTVTLECSIDSDKSDSTGWKYVWYKNGQVSSRVQQIEEVTVTQAGSTQYLCGVKRADDNHNVYSEPVSLTVMERKVKLELKPDGEIFEGDKISLHCRLDGDPVGWTYEFYNREGGYPFQAQNDSTLTISPVNLSHKGDYWCRAVKQELNLPTTTVRLEVSERTVKLEIKSRYASGPIFEGGHVSLHCCVDGDPVGWTFELHKRGDRSSYKAEMNSTFTISPVTLSDRGEYWCRAGKGDLYSRTSGPVQLDVSAMHVTLVASPSRSVKTGDSLNLTCTWESKARSVSTFTFSFLRNQVTVKNSSDSAVYNIKQFNVKQTGNYMCAVESPRGVKTYSNQILIERD</sequence>
<accession>A0A8X7WZP3</accession>
<evidence type="ECO:0000256" key="3">
    <source>
        <dbReference type="ARBA" id="ARBA00023180"/>
    </source>
</evidence>
<feature type="domain" description="Ig-like" evidence="5">
    <location>
        <begin position="1"/>
        <end position="70"/>
    </location>
</feature>
<proteinExistence type="predicted"/>
<dbReference type="Gene3D" id="2.60.40.10">
    <property type="entry name" value="Immunoglobulins"/>
    <property type="match status" value="11"/>
</dbReference>
<dbReference type="SMART" id="SM00408">
    <property type="entry name" value="IGc2"/>
    <property type="match status" value="9"/>
</dbReference>
<reference evidence="6 7" key="1">
    <citation type="journal article" date="2021" name="Cell">
        <title>Tracing the genetic footprints of vertebrate landing in non-teleost ray-finned fishes.</title>
        <authorList>
            <person name="Bi X."/>
            <person name="Wang K."/>
            <person name="Yang L."/>
            <person name="Pan H."/>
            <person name="Jiang H."/>
            <person name="Wei Q."/>
            <person name="Fang M."/>
            <person name="Yu H."/>
            <person name="Zhu C."/>
            <person name="Cai Y."/>
            <person name="He Y."/>
            <person name="Gan X."/>
            <person name="Zeng H."/>
            <person name="Yu D."/>
            <person name="Zhu Y."/>
            <person name="Jiang H."/>
            <person name="Qiu Q."/>
            <person name="Yang H."/>
            <person name="Zhang Y.E."/>
            <person name="Wang W."/>
            <person name="Zhu M."/>
            <person name="He S."/>
            <person name="Zhang G."/>
        </authorList>
    </citation>
    <scope>NUCLEOTIDE SEQUENCE [LARGE SCALE GENOMIC DNA]</scope>
    <source>
        <strain evidence="6">Bchr_013</strain>
    </source>
</reference>
<dbReference type="AlphaFoldDB" id="A0A8X7WZP3"/>
<keyword evidence="7" id="KW-1185">Reference proteome</keyword>
<dbReference type="InterPro" id="IPR013783">
    <property type="entry name" value="Ig-like_fold"/>
</dbReference>
<evidence type="ECO:0000313" key="6">
    <source>
        <dbReference type="EMBL" id="KAG2457847.1"/>
    </source>
</evidence>
<evidence type="ECO:0000259" key="5">
    <source>
        <dbReference type="PROSITE" id="PS50835"/>
    </source>
</evidence>
<keyword evidence="1" id="KW-0677">Repeat</keyword>
<organism evidence="6 7">
    <name type="scientific">Polypterus senegalus</name>
    <name type="common">Senegal bichir</name>
    <dbReference type="NCBI Taxonomy" id="55291"/>
    <lineage>
        <taxon>Eukaryota</taxon>
        <taxon>Metazoa</taxon>
        <taxon>Chordata</taxon>
        <taxon>Craniata</taxon>
        <taxon>Vertebrata</taxon>
        <taxon>Euteleostomi</taxon>
        <taxon>Actinopterygii</taxon>
        <taxon>Polypteriformes</taxon>
        <taxon>Polypteridae</taxon>
        <taxon>Polypterus</taxon>
    </lineage>
</organism>
<feature type="domain" description="Ig-like" evidence="5">
    <location>
        <begin position="855"/>
        <end position="928"/>
    </location>
</feature>
<dbReference type="InterPro" id="IPR003599">
    <property type="entry name" value="Ig_sub"/>
</dbReference>
<evidence type="ECO:0000256" key="2">
    <source>
        <dbReference type="ARBA" id="ARBA00023157"/>
    </source>
</evidence>
<dbReference type="CDD" id="cd00096">
    <property type="entry name" value="Ig"/>
    <property type="match status" value="1"/>
</dbReference>
<evidence type="ECO:0000313" key="7">
    <source>
        <dbReference type="Proteomes" id="UP000886611"/>
    </source>
</evidence>
<feature type="domain" description="Ig-like" evidence="5">
    <location>
        <begin position="660"/>
        <end position="836"/>
    </location>
</feature>
<feature type="non-terminal residue" evidence="6">
    <location>
        <position position="1019"/>
    </location>
</feature>
<protein>
    <submittedName>
        <fullName evidence="6">FCRL5 protein</fullName>
    </submittedName>
</protein>
<dbReference type="PROSITE" id="PS50835">
    <property type="entry name" value="IG_LIKE"/>
    <property type="match status" value="9"/>
</dbReference>
<name>A0A8X7WZP3_POLSE</name>
<dbReference type="SUPFAM" id="SSF48726">
    <property type="entry name" value="Immunoglobulin"/>
    <property type="match status" value="11"/>
</dbReference>
<dbReference type="SMART" id="SM00409">
    <property type="entry name" value="IG"/>
    <property type="match status" value="11"/>
</dbReference>
<evidence type="ECO:0000256" key="4">
    <source>
        <dbReference type="ARBA" id="ARBA00023319"/>
    </source>
</evidence>
<feature type="non-terminal residue" evidence="6">
    <location>
        <position position="1"/>
    </location>
</feature>
<dbReference type="Pfam" id="PF13895">
    <property type="entry name" value="Ig_2"/>
    <property type="match status" value="1"/>
</dbReference>
<evidence type="ECO:0000256" key="1">
    <source>
        <dbReference type="ARBA" id="ARBA00022737"/>
    </source>
</evidence>
<dbReference type="PANTHER" id="PTHR46013:SF7">
    <property type="entry name" value="IG-LIKE DOMAIN-CONTAINING PROTEIN"/>
    <property type="match status" value="1"/>
</dbReference>
<keyword evidence="4" id="KW-0393">Immunoglobulin domain</keyword>
<dbReference type="FunFam" id="2.60.40.10:FF:000033">
    <property type="entry name" value="Killer cell immunoglobulin-like receptor"/>
    <property type="match status" value="1"/>
</dbReference>
<dbReference type="Pfam" id="PF13927">
    <property type="entry name" value="Ig_3"/>
    <property type="match status" value="7"/>
</dbReference>